<evidence type="ECO:0000256" key="1">
    <source>
        <dbReference type="ARBA" id="ARBA00004123"/>
    </source>
</evidence>
<comment type="subcellular location">
    <subcellularLocation>
        <location evidence="1">Nucleus</location>
    </subcellularLocation>
</comment>
<feature type="region of interest" description="Disordered" evidence="3">
    <location>
        <begin position="96"/>
        <end position="115"/>
    </location>
</feature>
<dbReference type="InterPro" id="IPR050936">
    <property type="entry name" value="AP-1-like"/>
</dbReference>
<dbReference type="GO" id="GO:0001228">
    <property type="term" value="F:DNA-binding transcription activator activity, RNA polymerase II-specific"/>
    <property type="evidence" value="ECO:0007669"/>
    <property type="project" value="TreeGrafter"/>
</dbReference>
<dbReference type="GO" id="GO:0090575">
    <property type="term" value="C:RNA polymerase II transcription regulator complex"/>
    <property type="evidence" value="ECO:0007669"/>
    <property type="project" value="TreeGrafter"/>
</dbReference>
<dbReference type="PANTHER" id="PTHR40621:SF7">
    <property type="entry name" value="BZIP DOMAIN-CONTAINING PROTEIN"/>
    <property type="match status" value="1"/>
</dbReference>
<feature type="compositionally biased region" description="Basic and acidic residues" evidence="3">
    <location>
        <begin position="33"/>
        <end position="50"/>
    </location>
</feature>
<evidence type="ECO:0000259" key="4">
    <source>
        <dbReference type="SMART" id="SM00338"/>
    </source>
</evidence>
<feature type="compositionally biased region" description="Basic and acidic residues" evidence="3">
    <location>
        <begin position="97"/>
        <end position="115"/>
    </location>
</feature>
<dbReference type="InterPro" id="IPR004827">
    <property type="entry name" value="bZIP"/>
</dbReference>
<feature type="compositionally biased region" description="Basic and acidic residues" evidence="3">
    <location>
        <begin position="121"/>
        <end position="138"/>
    </location>
</feature>
<dbReference type="SMART" id="SM00338">
    <property type="entry name" value="BRLZ"/>
    <property type="match status" value="1"/>
</dbReference>
<feature type="region of interest" description="Disordered" evidence="3">
    <location>
        <begin position="121"/>
        <end position="211"/>
    </location>
</feature>
<dbReference type="OrthoDB" id="5374328at2759"/>
<dbReference type="CDD" id="cd14688">
    <property type="entry name" value="bZIP_YAP"/>
    <property type="match status" value="1"/>
</dbReference>
<evidence type="ECO:0000256" key="2">
    <source>
        <dbReference type="ARBA" id="ARBA00023242"/>
    </source>
</evidence>
<dbReference type="EMBL" id="KV423993">
    <property type="protein sequence ID" value="KZT55511.1"/>
    <property type="molecule type" value="Genomic_DNA"/>
</dbReference>
<feature type="compositionally biased region" description="Basic and acidic residues" evidence="3">
    <location>
        <begin position="152"/>
        <end position="164"/>
    </location>
</feature>
<dbReference type="InParanoid" id="A0A165ETV4"/>
<reference evidence="5 6" key="1">
    <citation type="journal article" date="2016" name="Mol. Biol. Evol.">
        <title>Comparative Genomics of Early-Diverging Mushroom-Forming Fungi Provides Insights into the Origins of Lignocellulose Decay Capabilities.</title>
        <authorList>
            <person name="Nagy L.G."/>
            <person name="Riley R."/>
            <person name="Tritt A."/>
            <person name="Adam C."/>
            <person name="Daum C."/>
            <person name="Floudas D."/>
            <person name="Sun H."/>
            <person name="Yadav J.S."/>
            <person name="Pangilinan J."/>
            <person name="Larsson K.H."/>
            <person name="Matsuura K."/>
            <person name="Barry K."/>
            <person name="Labutti K."/>
            <person name="Kuo R."/>
            <person name="Ohm R.A."/>
            <person name="Bhattacharya S.S."/>
            <person name="Shirouzu T."/>
            <person name="Yoshinaga Y."/>
            <person name="Martin F.M."/>
            <person name="Grigoriev I.V."/>
            <person name="Hibbett D.S."/>
        </authorList>
    </citation>
    <scope>NUCLEOTIDE SEQUENCE [LARGE SCALE GENOMIC DNA]</scope>
    <source>
        <strain evidence="5 6">HHB12733</strain>
    </source>
</reference>
<feature type="compositionally biased region" description="Low complexity" evidence="3">
    <location>
        <begin position="165"/>
        <end position="195"/>
    </location>
</feature>
<dbReference type="STRING" id="1353952.A0A165ETV4"/>
<feature type="domain" description="BZIP" evidence="4">
    <location>
        <begin position="43"/>
        <end position="110"/>
    </location>
</feature>
<organism evidence="5 6">
    <name type="scientific">Calocera cornea HHB12733</name>
    <dbReference type="NCBI Taxonomy" id="1353952"/>
    <lineage>
        <taxon>Eukaryota</taxon>
        <taxon>Fungi</taxon>
        <taxon>Dikarya</taxon>
        <taxon>Basidiomycota</taxon>
        <taxon>Agaricomycotina</taxon>
        <taxon>Dacrymycetes</taxon>
        <taxon>Dacrymycetales</taxon>
        <taxon>Dacrymycetaceae</taxon>
        <taxon>Calocera</taxon>
    </lineage>
</organism>
<evidence type="ECO:0000313" key="5">
    <source>
        <dbReference type="EMBL" id="KZT55511.1"/>
    </source>
</evidence>
<keyword evidence="6" id="KW-1185">Reference proteome</keyword>
<gene>
    <name evidence="5" type="ORF">CALCODRAFT_484692</name>
</gene>
<sequence length="514" mass="55023">MSTTVATPRSTQVFAQPSKEWVIPPKPKPGRKPKSDDSKTPDPKDTDVERKVLNRAAQRAFRERKQSQLADLHARIQAYEAGEIEKSVHLQKISQGLKEDNNKLKQENADLKEQVRRLKERLETLEGTGRGRSDDRMSVDVSPRIPKKRQRRESDVPDDSRMSSRDTAASSETAASGLSSSGISSAYSSSTTPPSDHSMATPTPIKTSMTSPSMVMQSITYESTTAYAAENGGCGFCSSSTSCLCAEVSESDALALQASMLQPSPTEEKVPVSSVAYIPYQAAVPIRLRTDRAQSSSGMAWVVESKPTVPTTPVASTSAVPVGNCSGDPSNCPACANDSFGRDFCSKLGALTCNRNPCPGCPSRAAAATSSPYGSIPDGAANPSMLCCGDPSFCGPLKICSSSEPATTPTAQAGPSYYTADEDTIPADEAWRTIKRHPGLPLTSLDLLADVVARRTTCGGPPDTPDSIRPAWPGRTLVPQAELIEAGRKRRMMVHREGLKDALELLDQRYSGAH</sequence>
<evidence type="ECO:0000256" key="3">
    <source>
        <dbReference type="SAM" id="MobiDB-lite"/>
    </source>
</evidence>
<proteinExistence type="predicted"/>
<dbReference type="InterPro" id="IPR018287">
    <property type="entry name" value="Hap4_TF_heteromerisation"/>
</dbReference>
<keyword evidence="2" id="KW-0539">Nucleus</keyword>
<accession>A0A165ETV4</accession>
<feature type="compositionally biased region" description="Polar residues" evidence="3">
    <location>
        <begin position="198"/>
        <end position="211"/>
    </location>
</feature>
<dbReference type="PANTHER" id="PTHR40621">
    <property type="entry name" value="TRANSCRIPTION FACTOR KAPC-RELATED"/>
    <property type="match status" value="1"/>
</dbReference>
<evidence type="ECO:0000313" key="6">
    <source>
        <dbReference type="Proteomes" id="UP000076842"/>
    </source>
</evidence>
<dbReference type="AlphaFoldDB" id="A0A165ETV4"/>
<feature type="region of interest" description="Disordered" evidence="3">
    <location>
        <begin position="1"/>
        <end position="50"/>
    </location>
</feature>
<dbReference type="Proteomes" id="UP000076842">
    <property type="component" value="Unassembled WGS sequence"/>
</dbReference>
<dbReference type="Pfam" id="PF10297">
    <property type="entry name" value="Hap4_Hap_bind"/>
    <property type="match status" value="1"/>
</dbReference>
<feature type="compositionally biased region" description="Polar residues" evidence="3">
    <location>
        <begin position="1"/>
        <end position="15"/>
    </location>
</feature>
<dbReference type="GO" id="GO:0000976">
    <property type="term" value="F:transcription cis-regulatory region binding"/>
    <property type="evidence" value="ECO:0007669"/>
    <property type="project" value="InterPro"/>
</dbReference>
<protein>
    <recommendedName>
        <fullName evidence="4">BZIP domain-containing protein</fullName>
    </recommendedName>
</protein>
<name>A0A165ETV4_9BASI</name>
<dbReference type="Gene3D" id="1.20.5.170">
    <property type="match status" value="1"/>
</dbReference>